<evidence type="ECO:0000256" key="6">
    <source>
        <dbReference type="RuleBase" id="RU004057"/>
    </source>
</evidence>
<proteinExistence type="inferred from homology"/>
<comment type="subcellular location">
    <subcellularLocation>
        <location evidence="1">Cell membrane</location>
        <topology evidence="1">Multi-pass membrane protein</topology>
    </subcellularLocation>
    <subcellularLocation>
        <location evidence="6">Membrane</location>
        <topology evidence="6">Multi-pass membrane protein</topology>
    </subcellularLocation>
</comment>
<evidence type="ECO:0000256" key="1">
    <source>
        <dbReference type="ARBA" id="ARBA00004651"/>
    </source>
</evidence>
<evidence type="ECO:0000313" key="10">
    <source>
        <dbReference type="Proteomes" id="UP000192455"/>
    </source>
</evidence>
<evidence type="ECO:0000256" key="5">
    <source>
        <dbReference type="ARBA" id="ARBA00023136"/>
    </source>
</evidence>
<dbReference type="GO" id="GO:0005886">
    <property type="term" value="C:plasma membrane"/>
    <property type="evidence" value="ECO:0007669"/>
    <property type="project" value="UniProtKB-SubCell"/>
</dbReference>
<dbReference type="Proteomes" id="UP000192455">
    <property type="component" value="Unassembled WGS sequence"/>
</dbReference>
<keyword evidence="3 7" id="KW-0812">Transmembrane</keyword>
<dbReference type="EMBL" id="FTPS01000001">
    <property type="protein sequence ID" value="SIT84461.1"/>
    <property type="molecule type" value="Genomic_DNA"/>
</dbReference>
<dbReference type="GO" id="GO:0015031">
    <property type="term" value="P:protein transport"/>
    <property type="evidence" value="ECO:0007669"/>
    <property type="project" value="UniProtKB-KW"/>
</dbReference>
<evidence type="ECO:0000259" key="8">
    <source>
        <dbReference type="Pfam" id="PF01618"/>
    </source>
</evidence>
<sequence>MTSLETTLYELSRLFLVPVLALILAALAYALVSFGMFLAEAAQRRRGTWRPTLARRAASPASDDLELEILRRTEWLRITSRAAPMLGLVATMIPMGPALLALGRGDGIGVADNLVVAFSSVILALVAASISFLVLTVRRRWLLAELRDHERAA</sequence>
<evidence type="ECO:0000313" key="9">
    <source>
        <dbReference type="EMBL" id="SIT84461.1"/>
    </source>
</evidence>
<dbReference type="OrthoDB" id="3178152at2"/>
<evidence type="ECO:0000256" key="3">
    <source>
        <dbReference type="ARBA" id="ARBA00022692"/>
    </source>
</evidence>
<feature type="transmembrane region" description="Helical" evidence="7">
    <location>
        <begin position="114"/>
        <end position="137"/>
    </location>
</feature>
<evidence type="ECO:0000256" key="2">
    <source>
        <dbReference type="ARBA" id="ARBA00022475"/>
    </source>
</evidence>
<gene>
    <name evidence="9" type="ORF">SAMN05421849_2119</name>
</gene>
<feature type="domain" description="MotA/TolQ/ExbB proton channel" evidence="8">
    <location>
        <begin position="40"/>
        <end position="135"/>
    </location>
</feature>
<dbReference type="RefSeq" id="WP_076649810.1">
    <property type="nucleotide sequence ID" value="NZ_FTPS01000001.1"/>
</dbReference>
<keyword evidence="10" id="KW-1185">Reference proteome</keyword>
<feature type="transmembrane region" description="Helical" evidence="7">
    <location>
        <begin position="15"/>
        <end position="39"/>
    </location>
</feature>
<evidence type="ECO:0000256" key="4">
    <source>
        <dbReference type="ARBA" id="ARBA00022989"/>
    </source>
</evidence>
<keyword evidence="6" id="KW-0653">Protein transport</keyword>
<dbReference type="STRING" id="515897.SAMN05421849_2119"/>
<dbReference type="Pfam" id="PF01618">
    <property type="entry name" value="MotA_ExbB"/>
    <property type="match status" value="1"/>
</dbReference>
<comment type="similarity">
    <text evidence="6">Belongs to the exbB/tolQ family.</text>
</comment>
<name>A0A1R3X1C8_9RHOB</name>
<keyword evidence="4 7" id="KW-1133">Transmembrane helix</keyword>
<organism evidence="9 10">
    <name type="scientific">Pontibaca methylaminivorans</name>
    <dbReference type="NCBI Taxonomy" id="515897"/>
    <lineage>
        <taxon>Bacteria</taxon>
        <taxon>Pseudomonadati</taxon>
        <taxon>Pseudomonadota</taxon>
        <taxon>Alphaproteobacteria</taxon>
        <taxon>Rhodobacterales</taxon>
        <taxon>Roseobacteraceae</taxon>
        <taxon>Pontibaca</taxon>
    </lineage>
</organism>
<dbReference type="InterPro" id="IPR002898">
    <property type="entry name" value="MotA_ExbB_proton_chnl"/>
</dbReference>
<reference evidence="9 10" key="1">
    <citation type="submission" date="2017-01" db="EMBL/GenBank/DDBJ databases">
        <authorList>
            <person name="Mah S.A."/>
            <person name="Swanson W.J."/>
            <person name="Moy G.W."/>
            <person name="Vacquier V.D."/>
        </authorList>
    </citation>
    <scope>NUCLEOTIDE SEQUENCE [LARGE SCALE GENOMIC DNA]</scope>
    <source>
        <strain evidence="9 10">DSM 21219</strain>
    </source>
</reference>
<keyword evidence="2" id="KW-1003">Cell membrane</keyword>
<dbReference type="AlphaFoldDB" id="A0A1R3X1C8"/>
<evidence type="ECO:0000256" key="7">
    <source>
        <dbReference type="SAM" id="Phobius"/>
    </source>
</evidence>
<protein>
    <submittedName>
        <fullName evidence="9">Outer membrane transport energization protein ExbB</fullName>
    </submittedName>
</protein>
<keyword evidence="5 7" id="KW-0472">Membrane</keyword>
<feature type="transmembrane region" description="Helical" evidence="7">
    <location>
        <begin position="82"/>
        <end position="102"/>
    </location>
</feature>
<keyword evidence="6" id="KW-0813">Transport</keyword>
<accession>A0A1R3X1C8</accession>